<gene>
    <name evidence="3" type="ORF">R1flu_005116</name>
</gene>
<dbReference type="SUPFAM" id="SSF53474">
    <property type="entry name" value="alpha/beta-Hydrolases"/>
    <property type="match status" value="1"/>
</dbReference>
<feature type="compositionally biased region" description="Polar residues" evidence="1">
    <location>
        <begin position="347"/>
        <end position="360"/>
    </location>
</feature>
<name>A0ABD1YW84_9MARC</name>
<dbReference type="InterPro" id="IPR002921">
    <property type="entry name" value="Fungal_lipase-type"/>
</dbReference>
<protein>
    <recommendedName>
        <fullName evidence="2">Fungal lipase-type domain-containing protein</fullName>
    </recommendedName>
</protein>
<feature type="compositionally biased region" description="Polar residues" evidence="1">
    <location>
        <begin position="1018"/>
        <end position="1035"/>
    </location>
</feature>
<dbReference type="EMBL" id="JBHFFA010000003">
    <property type="protein sequence ID" value="KAL2633637.1"/>
    <property type="molecule type" value="Genomic_DNA"/>
</dbReference>
<feature type="compositionally biased region" description="Basic residues" evidence="1">
    <location>
        <begin position="1036"/>
        <end position="1046"/>
    </location>
</feature>
<reference evidence="3 4" key="1">
    <citation type="submission" date="2024-09" db="EMBL/GenBank/DDBJ databases">
        <title>Chromosome-scale assembly of Riccia fluitans.</title>
        <authorList>
            <person name="Paukszto L."/>
            <person name="Sawicki J."/>
            <person name="Karawczyk K."/>
            <person name="Piernik-Szablinska J."/>
            <person name="Szczecinska M."/>
            <person name="Mazdziarz M."/>
        </authorList>
    </citation>
    <scope>NUCLEOTIDE SEQUENCE [LARGE SCALE GENOMIC DNA]</scope>
    <source>
        <strain evidence="3">Rf_01</strain>
        <tissue evidence="3">Aerial parts of the thallus</tissue>
    </source>
</reference>
<organism evidence="3 4">
    <name type="scientific">Riccia fluitans</name>
    <dbReference type="NCBI Taxonomy" id="41844"/>
    <lineage>
        <taxon>Eukaryota</taxon>
        <taxon>Viridiplantae</taxon>
        <taxon>Streptophyta</taxon>
        <taxon>Embryophyta</taxon>
        <taxon>Marchantiophyta</taxon>
        <taxon>Marchantiopsida</taxon>
        <taxon>Marchantiidae</taxon>
        <taxon>Marchantiales</taxon>
        <taxon>Ricciaceae</taxon>
        <taxon>Riccia</taxon>
    </lineage>
</organism>
<dbReference type="Gene3D" id="3.40.50.1820">
    <property type="entry name" value="alpha/beta hydrolase"/>
    <property type="match status" value="1"/>
</dbReference>
<dbReference type="InterPro" id="IPR029058">
    <property type="entry name" value="AB_hydrolase_fold"/>
</dbReference>
<sequence>MCIVPTRNLAFTRTPMQTKSNPGPRNMLSRNSRPDSILPKDDGNPFTEADIHVQRAAVCCLASYCELEQARQLFQQQFRSLNFKRVYVSPLAVPDGTEERNRQSMLVAVAATSDELSVYVAFKGNNNLAELFSNVCQPSEIRPFQDSTSQPGFYHANFCRRLKQLVPRIDGLLEFCKGLLLSSIGNDTSSTCSTGGAQGDFPNVRRRLVFCGHSLGGAISHLANLYTLSMFRATTDPLDRKEQRTGPVSITFGAPVVTDRRAARSIDKYLAHGQFLSFIHAKDPVPFMLVGVPTSHLAQERFKRTDLFCAFIMQLALKHATALKVAGSILTDKKLLKFPNGSHKQESGSISRETNQSSNQGKKETLSRSQPLNKFKKTLSGSNKRREWSKSDQSPGKNNTMNVSSRSDQSLDKSKKMTSLHKSADQIVGKQVSGQGLSLWTKRTTRFQARRMNSLRGMRRPEMLGKGNSRPQLESHLNPPTICTRVAQHLMGRVSSICILLIMSFWNPSRSVRSQSPKKKASGGPFAKACKEAFKKAMKATVERAMDGNINNQLLKLESDIKWTGRELALDASFEFAPFGIQNGILFDRKAKHHFIHKIQPDEYYESSRYFSLAKYHLEHHKIGSYVYSLVGHGFADSTISNQQNKAMVTEGPSPSVHKAEMILIRGETLGSLKGVRITARGSYLSLALDHECQVSTFSDKWRLVAAEPTRMTFEFETLREADCENIQEEAELIELAKVGHGETATSVSVRTIFSGDSAEFVPVLSRDFAADSTVIDGLKHSIHESPALIKAYKKDLLQWMKDLPREDRRNSKRAKIAGLDRTRKCRKSTLANVLGCKSNESTGYMVHTADMKSYRLAPDLLAVDFPGIDASAARRPLSHVWKTFAKLPDRCIVVTAFTGYVTQCSQVLPQLAAQNLCPDVMLVVNRADGILNGLAGAKIWKEFSTETMKRLHKKFMQVNEKWGMNLEEVIFCCLEEDVLYPSEVSQLKARGFIFPKQVKERILDWVRRPRFTPVTATDWLTTTNPTDNKQSSRNATRRARNYRGA</sequence>
<dbReference type="Pfam" id="PF01764">
    <property type="entry name" value="Lipase_3"/>
    <property type="match status" value="1"/>
</dbReference>
<dbReference type="AlphaFoldDB" id="A0ABD1YW84"/>
<feature type="compositionally biased region" description="Polar residues" evidence="1">
    <location>
        <begin position="391"/>
        <end position="408"/>
    </location>
</feature>
<evidence type="ECO:0000259" key="2">
    <source>
        <dbReference type="Pfam" id="PF01764"/>
    </source>
</evidence>
<dbReference type="PANTHER" id="PTHR45856:SF24">
    <property type="entry name" value="FUNGAL LIPASE-LIKE DOMAIN-CONTAINING PROTEIN"/>
    <property type="match status" value="1"/>
</dbReference>
<dbReference type="SUPFAM" id="SSF52540">
    <property type="entry name" value="P-loop containing nucleoside triphosphate hydrolases"/>
    <property type="match status" value="1"/>
</dbReference>
<evidence type="ECO:0000313" key="4">
    <source>
        <dbReference type="Proteomes" id="UP001605036"/>
    </source>
</evidence>
<evidence type="ECO:0000313" key="3">
    <source>
        <dbReference type="EMBL" id="KAL2633637.1"/>
    </source>
</evidence>
<comment type="caution">
    <text evidence="3">The sequence shown here is derived from an EMBL/GenBank/DDBJ whole genome shotgun (WGS) entry which is preliminary data.</text>
</comment>
<feature type="region of interest" description="Disordered" evidence="1">
    <location>
        <begin position="1018"/>
        <end position="1046"/>
    </location>
</feature>
<feature type="domain" description="Fungal lipase-type" evidence="2">
    <location>
        <begin position="120"/>
        <end position="288"/>
    </location>
</feature>
<proteinExistence type="predicted"/>
<accession>A0ABD1YW84</accession>
<dbReference type="PANTHER" id="PTHR45856">
    <property type="entry name" value="ALPHA/BETA-HYDROLASES SUPERFAMILY PROTEIN"/>
    <property type="match status" value="1"/>
</dbReference>
<dbReference type="Proteomes" id="UP001605036">
    <property type="component" value="Unassembled WGS sequence"/>
</dbReference>
<dbReference type="InterPro" id="IPR027417">
    <property type="entry name" value="P-loop_NTPase"/>
</dbReference>
<dbReference type="InterPro" id="IPR051218">
    <property type="entry name" value="Sec_MonoDiacylglyc_Lipase"/>
</dbReference>
<feature type="region of interest" description="Disordered" evidence="1">
    <location>
        <begin position="14"/>
        <end position="40"/>
    </location>
</feature>
<keyword evidence="4" id="KW-1185">Reference proteome</keyword>
<evidence type="ECO:0000256" key="1">
    <source>
        <dbReference type="SAM" id="MobiDB-lite"/>
    </source>
</evidence>
<feature type="compositionally biased region" description="Polar residues" evidence="1">
    <location>
        <begin position="14"/>
        <end position="31"/>
    </location>
</feature>
<feature type="region of interest" description="Disordered" evidence="1">
    <location>
        <begin position="338"/>
        <end position="427"/>
    </location>
</feature>